<proteinExistence type="predicted"/>
<dbReference type="InterPro" id="IPR050327">
    <property type="entry name" value="Proton-linked_MCT"/>
</dbReference>
<dbReference type="InterPro" id="IPR020846">
    <property type="entry name" value="MFS_dom"/>
</dbReference>
<dbReference type="PROSITE" id="PS50850">
    <property type="entry name" value="MFS"/>
    <property type="match status" value="1"/>
</dbReference>
<dbReference type="KEGG" id="crg:105344376"/>
<dbReference type="HOGENOM" id="CLU_001265_59_1_1"/>
<comment type="subcellular location">
    <subcellularLocation>
        <location evidence="1">Membrane</location>
        <topology evidence="1">Multi-pass membrane protein</topology>
    </subcellularLocation>
</comment>
<sequence length="521" mass="57377">MTCINCRENRDRFQNSSNLNSNRVNKKSKPSTENSDDVIAFVPDGGYAWVILACSFYSSFCMEGLIASFGLLLPSLMREFKASAAVVSILNSTLIGIFLVLGYFSSLLIKRYGTRTVMFLGACFYSLGLFCSFFAPNILVLFVTYGLICGVGVGMIFVPSIMIVNQYFDRKRSLANGILTSGSGIGLLVMSPIIERSVEAYGWRGSLLIYSCFTLQLCVCACLMRPVKTFNNRAQKNSEKHIDEQISPLARKVCDRENYDARYASMPFLRNRNSFIESCSTLSLPMLFGSQLSVDKAKESIDFIECESTETQRSETCALPSFCRSKPFIFITIGCLLTQMGQFIPLIFIGDYGNHVDVSSEDISIILSIFGVANTLGRFFAGLIANIGRFSHLTICSVGLLLSAVACFLFFLCTTFSTLLGFAIAYGFFIGFFPPMQPLMIMDYLGLDQLTAGFGFVTMLKAPAAFIGPPFAGALLETTGNYETVNGLAGIIFTLAVCAQMFALCWKPHVKRSQQDAELDV</sequence>
<dbReference type="InterPro" id="IPR011701">
    <property type="entry name" value="MFS"/>
</dbReference>
<feature type="domain" description="Major facilitator superfamily (MFS) profile" evidence="2">
    <location>
        <begin position="48"/>
        <end position="511"/>
    </location>
</feature>
<dbReference type="OrthoDB" id="6499973at2759"/>
<reference evidence="3" key="1">
    <citation type="journal article" date="2012" name="Nature">
        <title>The oyster genome reveals stress adaptation and complexity of shell formation.</title>
        <authorList>
            <person name="Zhang G."/>
            <person name="Fang X."/>
            <person name="Guo X."/>
            <person name="Li L."/>
            <person name="Luo R."/>
            <person name="Xu F."/>
            <person name="Yang P."/>
            <person name="Zhang L."/>
            <person name="Wang X."/>
            <person name="Qi H."/>
            <person name="Xiong Z."/>
            <person name="Que H."/>
            <person name="Xie Y."/>
            <person name="Holland P.W."/>
            <person name="Paps J."/>
            <person name="Zhu Y."/>
            <person name="Wu F."/>
            <person name="Chen Y."/>
            <person name="Wang J."/>
            <person name="Peng C."/>
            <person name="Meng J."/>
            <person name="Yang L."/>
            <person name="Liu J."/>
            <person name="Wen B."/>
            <person name="Zhang N."/>
            <person name="Huang Z."/>
            <person name="Zhu Q."/>
            <person name="Feng Y."/>
            <person name="Mount A."/>
            <person name="Hedgecock D."/>
            <person name="Xu Z."/>
            <person name="Liu Y."/>
            <person name="Domazet-Loso T."/>
            <person name="Du Y."/>
            <person name="Sun X."/>
            <person name="Zhang S."/>
            <person name="Liu B."/>
            <person name="Cheng P."/>
            <person name="Jiang X."/>
            <person name="Li J."/>
            <person name="Fan D."/>
            <person name="Wang W."/>
            <person name="Fu W."/>
            <person name="Wang T."/>
            <person name="Wang B."/>
            <person name="Zhang J."/>
            <person name="Peng Z."/>
            <person name="Li Y."/>
            <person name="Li N."/>
            <person name="Wang J."/>
            <person name="Chen M."/>
            <person name="He Y."/>
            <person name="Tan F."/>
            <person name="Song X."/>
            <person name="Zheng Q."/>
            <person name="Huang R."/>
            <person name="Yang H."/>
            <person name="Du X."/>
            <person name="Chen L."/>
            <person name="Yang M."/>
            <person name="Gaffney P.M."/>
            <person name="Wang S."/>
            <person name="Luo L."/>
            <person name="She Z."/>
            <person name="Ming Y."/>
            <person name="Huang W."/>
            <person name="Zhang S."/>
            <person name="Huang B."/>
            <person name="Zhang Y."/>
            <person name="Qu T."/>
            <person name="Ni P."/>
            <person name="Miao G."/>
            <person name="Wang J."/>
            <person name="Wang Q."/>
            <person name="Steinberg C.E."/>
            <person name="Wang H."/>
            <person name="Li N."/>
            <person name="Qian L."/>
            <person name="Zhang G."/>
            <person name="Li Y."/>
            <person name="Yang H."/>
            <person name="Liu X."/>
            <person name="Wang J."/>
            <person name="Yin Y."/>
            <person name="Wang J."/>
        </authorList>
    </citation>
    <scope>NUCLEOTIDE SEQUENCE [LARGE SCALE GENOMIC DNA]</scope>
    <source>
        <strain evidence="3">05x7-T-G4-1.051#20</strain>
    </source>
</reference>
<dbReference type="PANTHER" id="PTHR11360:SF286">
    <property type="entry name" value="GH22266P"/>
    <property type="match status" value="1"/>
</dbReference>
<name>K1QSF8_MAGGI</name>
<dbReference type="PANTHER" id="PTHR11360">
    <property type="entry name" value="MONOCARBOXYLATE TRANSPORTER"/>
    <property type="match status" value="1"/>
</dbReference>
<dbReference type="SUPFAM" id="SSF103473">
    <property type="entry name" value="MFS general substrate transporter"/>
    <property type="match status" value="1"/>
</dbReference>
<protein>
    <submittedName>
        <fullName evidence="3">Monocarboxylate transporter 14</fullName>
    </submittedName>
</protein>
<dbReference type="CDD" id="cd17352">
    <property type="entry name" value="MFS_MCT_SLC16"/>
    <property type="match status" value="1"/>
</dbReference>
<dbReference type="Pfam" id="PF07690">
    <property type="entry name" value="MFS_1"/>
    <property type="match status" value="2"/>
</dbReference>
<dbReference type="InParanoid" id="K1QSF8"/>
<dbReference type="GO" id="GO:0008028">
    <property type="term" value="F:monocarboxylic acid transmembrane transporter activity"/>
    <property type="evidence" value="ECO:0007669"/>
    <property type="project" value="TreeGrafter"/>
</dbReference>
<dbReference type="EMBL" id="JH818024">
    <property type="protein sequence ID" value="EKC39837.1"/>
    <property type="molecule type" value="Genomic_DNA"/>
</dbReference>
<gene>
    <name evidence="3" type="ORF">CGI_10025393</name>
</gene>
<evidence type="ECO:0000256" key="1">
    <source>
        <dbReference type="ARBA" id="ARBA00004141"/>
    </source>
</evidence>
<dbReference type="InterPro" id="IPR036259">
    <property type="entry name" value="MFS_trans_sf"/>
</dbReference>
<evidence type="ECO:0000259" key="2">
    <source>
        <dbReference type="PROSITE" id="PS50850"/>
    </source>
</evidence>
<dbReference type="GO" id="GO:0016020">
    <property type="term" value="C:membrane"/>
    <property type="evidence" value="ECO:0007669"/>
    <property type="project" value="UniProtKB-SubCell"/>
</dbReference>
<dbReference type="Gene3D" id="1.20.1250.20">
    <property type="entry name" value="MFS general substrate transporter like domains"/>
    <property type="match status" value="2"/>
</dbReference>
<dbReference type="AlphaFoldDB" id="K1QSF8"/>
<evidence type="ECO:0000313" key="3">
    <source>
        <dbReference type="EMBL" id="EKC39837.1"/>
    </source>
</evidence>
<accession>K1QSF8</accession>
<organism evidence="3">
    <name type="scientific">Magallana gigas</name>
    <name type="common">Pacific oyster</name>
    <name type="synonym">Crassostrea gigas</name>
    <dbReference type="NCBI Taxonomy" id="29159"/>
    <lineage>
        <taxon>Eukaryota</taxon>
        <taxon>Metazoa</taxon>
        <taxon>Spiralia</taxon>
        <taxon>Lophotrochozoa</taxon>
        <taxon>Mollusca</taxon>
        <taxon>Bivalvia</taxon>
        <taxon>Autobranchia</taxon>
        <taxon>Pteriomorphia</taxon>
        <taxon>Ostreida</taxon>
        <taxon>Ostreoidea</taxon>
        <taxon>Ostreidae</taxon>
        <taxon>Magallana</taxon>
    </lineage>
</organism>